<sequence>MTKQPPMKQMCPTPHEITGRLDHGIMSNFKPLILHAHATGPNPIKVAIVLELLSLPYTVKMWDFGDDINKGVKGAAFLKINENGRVPALEDRNTGVMSWESGAVINYLRRQYDADGKKVGPRAKDGGAPDAQDVVDFEKWEYFLLTTLGPMTGQTNWFRHYNPVKNEDALNRYIEQTDRCYSVLEGQVRKTGGESVLPGGITAVDAHYEPWVRQHAFAQVSIEKYPNLTQWLGKMKELDAVKKAYDTIQQAAKPGES</sequence>
<dbReference type="InterPro" id="IPR036282">
    <property type="entry name" value="Glutathione-S-Trfase_C_sf"/>
</dbReference>
<dbReference type="PANTHER" id="PTHR44051">
    <property type="entry name" value="GLUTATHIONE S-TRANSFERASE-RELATED"/>
    <property type="match status" value="1"/>
</dbReference>
<evidence type="ECO:0000259" key="2">
    <source>
        <dbReference type="PROSITE" id="PS50404"/>
    </source>
</evidence>
<evidence type="ECO:0000256" key="1">
    <source>
        <dbReference type="ARBA" id="ARBA00007409"/>
    </source>
</evidence>
<evidence type="ECO:0000313" key="5">
    <source>
        <dbReference type="Proteomes" id="UP000193240"/>
    </source>
</evidence>
<dbReference type="SUPFAM" id="SSF52833">
    <property type="entry name" value="Thioredoxin-like"/>
    <property type="match status" value="1"/>
</dbReference>
<dbReference type="Pfam" id="PF13417">
    <property type="entry name" value="GST_N_3"/>
    <property type="match status" value="1"/>
</dbReference>
<accession>A0A1Y2M6T6</accession>
<dbReference type="InterPro" id="IPR036249">
    <property type="entry name" value="Thioredoxin-like_sf"/>
</dbReference>
<dbReference type="EMBL" id="KZ107840">
    <property type="protein sequence ID" value="OSS51771.1"/>
    <property type="molecule type" value="Genomic_DNA"/>
</dbReference>
<dbReference type="Proteomes" id="UP000193240">
    <property type="component" value="Unassembled WGS sequence"/>
</dbReference>
<name>A0A1Y2M6T6_EPING</name>
<dbReference type="AlphaFoldDB" id="A0A1Y2M6T6"/>
<comment type="similarity">
    <text evidence="1">Belongs to the GST superfamily.</text>
</comment>
<protein>
    <recommendedName>
        <fullName evidence="6">GST N-terminal domain-containing protein</fullName>
    </recommendedName>
</protein>
<dbReference type="InterPro" id="IPR010987">
    <property type="entry name" value="Glutathione-S-Trfase_C-like"/>
</dbReference>
<organism evidence="4 5">
    <name type="scientific">Epicoccum nigrum</name>
    <name type="common">Soil fungus</name>
    <name type="synonym">Epicoccum purpurascens</name>
    <dbReference type="NCBI Taxonomy" id="105696"/>
    <lineage>
        <taxon>Eukaryota</taxon>
        <taxon>Fungi</taxon>
        <taxon>Dikarya</taxon>
        <taxon>Ascomycota</taxon>
        <taxon>Pezizomycotina</taxon>
        <taxon>Dothideomycetes</taxon>
        <taxon>Pleosporomycetidae</taxon>
        <taxon>Pleosporales</taxon>
        <taxon>Pleosporineae</taxon>
        <taxon>Didymellaceae</taxon>
        <taxon>Epicoccum</taxon>
    </lineage>
</organism>
<evidence type="ECO:0008006" key="6">
    <source>
        <dbReference type="Google" id="ProtNLM"/>
    </source>
</evidence>
<gene>
    <name evidence="4" type="ORF">B5807_03199</name>
</gene>
<dbReference type="InterPro" id="IPR004045">
    <property type="entry name" value="Glutathione_S-Trfase_N"/>
</dbReference>
<dbReference type="SFLD" id="SFLDS00019">
    <property type="entry name" value="Glutathione_Transferase_(cytos"/>
    <property type="match status" value="1"/>
</dbReference>
<reference evidence="4 5" key="1">
    <citation type="journal article" date="2017" name="Genome Announc.">
        <title>Genome sequence of the saprophytic ascomycete Epicoccum nigrum ICMP 19927 strain isolated from New Zealand.</title>
        <authorList>
            <person name="Fokin M."/>
            <person name="Fleetwood D."/>
            <person name="Weir B.S."/>
            <person name="Villas-Boas S.G."/>
        </authorList>
    </citation>
    <scope>NUCLEOTIDE SEQUENCE [LARGE SCALE GENOMIC DNA]</scope>
    <source>
        <strain evidence="4 5">ICMP 19927</strain>
    </source>
</reference>
<dbReference type="PROSITE" id="PS50405">
    <property type="entry name" value="GST_CTER"/>
    <property type="match status" value="1"/>
</dbReference>
<feature type="domain" description="GST C-terminal" evidence="3">
    <location>
        <begin position="130"/>
        <end position="255"/>
    </location>
</feature>
<dbReference type="STRING" id="105696.A0A1Y2M6T6"/>
<dbReference type="Gene3D" id="1.20.1050.130">
    <property type="match status" value="1"/>
</dbReference>
<dbReference type="SFLD" id="SFLDG00358">
    <property type="entry name" value="Main_(cytGST)"/>
    <property type="match status" value="1"/>
</dbReference>
<dbReference type="SUPFAM" id="SSF47616">
    <property type="entry name" value="GST C-terminal domain-like"/>
    <property type="match status" value="1"/>
</dbReference>
<keyword evidence="5" id="KW-1185">Reference proteome</keyword>
<evidence type="ECO:0000259" key="3">
    <source>
        <dbReference type="PROSITE" id="PS50405"/>
    </source>
</evidence>
<dbReference type="InterPro" id="IPR040079">
    <property type="entry name" value="Glutathione_S-Trfase"/>
</dbReference>
<dbReference type="PANTHER" id="PTHR44051:SF14">
    <property type="entry name" value="GLUTATHIONE S-TRANSFERASE II"/>
    <property type="match status" value="1"/>
</dbReference>
<proteinExistence type="inferred from homology"/>
<evidence type="ECO:0000313" key="4">
    <source>
        <dbReference type="EMBL" id="OSS51771.1"/>
    </source>
</evidence>
<dbReference type="OMA" id="HFEPWVR"/>
<feature type="domain" description="GST N-terminal" evidence="2">
    <location>
        <begin position="30"/>
        <end position="116"/>
    </location>
</feature>
<dbReference type="InParanoid" id="A0A1Y2M6T6"/>
<dbReference type="PROSITE" id="PS50404">
    <property type="entry name" value="GST_NTER"/>
    <property type="match status" value="1"/>
</dbReference>